<evidence type="ECO:0000313" key="2">
    <source>
        <dbReference type="EMBL" id="CAL6094932.1"/>
    </source>
</evidence>
<proteinExistence type="predicted"/>
<accession>A0AA86TNG5</accession>
<dbReference type="AlphaFoldDB" id="A0AA86TNG5"/>
<evidence type="ECO:0000313" key="3">
    <source>
        <dbReference type="Proteomes" id="UP001642409"/>
    </source>
</evidence>
<sequence>MSLSLTIQPDFDKKVTRIFAIYHFDVPLSLPLAVVPVFSPECEIHKIYVNQSEINQKHINSFNFRQQKMEEPNNIIDAQNFVYTQEAAREKFGDFYIDLCELTQQSDPVISLQSVSFLFSIKDQHALSYESLNNTYTSFKQTKSQILRTNDSNWLPIPLFFMSKYLKISAQFYISNKFSVLASGQRISSNQFQNAYCTIHQYFFQVDQFKTSNKCRISPDHRLINFDAMRGLFDRLYEYITDEFQIPDSQHLHWTLLFEPEFASEDPLVFQNVVIFPLIEFQYSQDLSEYQSQRIYQLVGTAVSFCFAQFVIKHQTQQSLNASLITQALVKLLLDRSCLPESVQIFQNYKTQLSFAKNCNAKMEPMFSIGSKIPLKLNQVAHDFKLQDVCSIQINQCEFYKQSVADEDALENEVDKLLVFADKLQRFDDQNAQVQVQAVGVQAQNQAQNQAQAQVPVQGPLYITPPNVFFSLENYPINSHQTSQNLRIRAKIAAIFLLNNCIDVTPLLTSQLSQVMTKAKFFQILTQLSESSLDQQANGVGTNSDQFCNFLQKQKNSLLQKNSDTLSQTTMGICQTFSAVILRTYQEFDWKMYHNDQYVDQKLLQNMKQNFYVYDGEQVKQLKILASELVSSEQKIISVDPNMKHPYCVWQRANELAKPVGIKSEYKLLNYQTASYVFKNPFLDNKTCYMLQLVKAPQSFDRQMLNLGLVAMYRWSSTFESSSYTNQIMDELKKIYVLGNIPSEAIQGKMQQFQPEERYKLFTLLVSGKDFKVDDYKTETLIQAAILYGFCKQNKNSLQFYQQLIKCDKKRCSFNNQLTAAALQGLTWVICSEWAFDRQPHYKYYLQIIFEILNNELSNKVLVKNCMQLLSFTIAISNYDDLYQLFIKLFKKKEFVKCECKNCAQFADVYGVDAYQVLLTLLFERQEYQIISQLFKSQAITIDPLDSKINQTIDPQFLQLGITASRYQWEHLAKEAQGPCPIEDWLIRDAYSGMYQLLLDRNVDLMTTRYDCQFCYAGGSCTCSLGYTASAFEPEDKEEIEMMDQDLLKSVYLNDKEPIINIVQIQEQQACFTGRAMRKCQVKMWLYNELITRLINSTDIQIKKQLLRALSVIFGLQVYKEVTPQQVIKLHKHVKNVSEEAKRGYSMIYDEEWNNYFLLGVGGQGFKWGGCSIE</sequence>
<name>A0AA86TNG5_9EUKA</name>
<dbReference type="EMBL" id="CATOUU010000213">
    <property type="protein sequence ID" value="CAI9921087.1"/>
    <property type="molecule type" value="Genomic_DNA"/>
</dbReference>
<organism evidence="1">
    <name type="scientific">Hexamita inflata</name>
    <dbReference type="NCBI Taxonomy" id="28002"/>
    <lineage>
        <taxon>Eukaryota</taxon>
        <taxon>Metamonada</taxon>
        <taxon>Diplomonadida</taxon>
        <taxon>Hexamitidae</taxon>
        <taxon>Hexamitinae</taxon>
        <taxon>Hexamita</taxon>
    </lineage>
</organism>
<reference evidence="1" key="1">
    <citation type="submission" date="2023-06" db="EMBL/GenBank/DDBJ databases">
        <authorList>
            <person name="Kurt Z."/>
        </authorList>
    </citation>
    <scope>NUCLEOTIDE SEQUENCE</scope>
</reference>
<reference evidence="2 3" key="2">
    <citation type="submission" date="2024-07" db="EMBL/GenBank/DDBJ databases">
        <authorList>
            <person name="Akdeniz Z."/>
        </authorList>
    </citation>
    <scope>NUCLEOTIDE SEQUENCE [LARGE SCALE GENOMIC DNA]</scope>
</reference>
<dbReference type="Proteomes" id="UP001642409">
    <property type="component" value="Unassembled WGS sequence"/>
</dbReference>
<dbReference type="EMBL" id="CAXDID020000471">
    <property type="protein sequence ID" value="CAL6094932.1"/>
    <property type="molecule type" value="Genomic_DNA"/>
</dbReference>
<gene>
    <name evidence="2" type="ORF">HINF_LOCUS67705</name>
    <name evidence="1" type="ORF">HINF_LOCUS8732</name>
</gene>
<comment type="caution">
    <text evidence="1">The sequence shown here is derived from an EMBL/GenBank/DDBJ whole genome shotgun (WGS) entry which is preliminary data.</text>
</comment>
<protein>
    <submittedName>
        <fullName evidence="1">Uncharacterized protein</fullName>
    </submittedName>
</protein>
<keyword evidence="3" id="KW-1185">Reference proteome</keyword>
<evidence type="ECO:0000313" key="1">
    <source>
        <dbReference type="EMBL" id="CAI9921087.1"/>
    </source>
</evidence>